<proteinExistence type="predicted"/>
<sequence>MNAVMLMCVIPNMCQWSCHRFSCVQKLDKIPETFSR</sequence>
<protein>
    <submittedName>
        <fullName evidence="1">Uncharacterized protein</fullName>
    </submittedName>
</protein>
<reference evidence="1" key="1">
    <citation type="submission" date="2018-02" db="EMBL/GenBank/DDBJ databases">
        <title>Rhizophora mucronata_Transcriptome.</title>
        <authorList>
            <person name="Meera S.P."/>
            <person name="Sreeshan A."/>
            <person name="Augustine A."/>
        </authorList>
    </citation>
    <scope>NUCLEOTIDE SEQUENCE</scope>
    <source>
        <tissue evidence="1">Leaf</tissue>
    </source>
</reference>
<name>A0A2P2PEC1_RHIMU</name>
<accession>A0A2P2PEC1</accession>
<dbReference type="AlphaFoldDB" id="A0A2P2PEC1"/>
<organism evidence="1">
    <name type="scientific">Rhizophora mucronata</name>
    <name type="common">Asiatic mangrove</name>
    <dbReference type="NCBI Taxonomy" id="61149"/>
    <lineage>
        <taxon>Eukaryota</taxon>
        <taxon>Viridiplantae</taxon>
        <taxon>Streptophyta</taxon>
        <taxon>Embryophyta</taxon>
        <taxon>Tracheophyta</taxon>
        <taxon>Spermatophyta</taxon>
        <taxon>Magnoliopsida</taxon>
        <taxon>eudicotyledons</taxon>
        <taxon>Gunneridae</taxon>
        <taxon>Pentapetalae</taxon>
        <taxon>rosids</taxon>
        <taxon>fabids</taxon>
        <taxon>Malpighiales</taxon>
        <taxon>Rhizophoraceae</taxon>
        <taxon>Rhizophora</taxon>
    </lineage>
</organism>
<dbReference type="EMBL" id="GGEC01072599">
    <property type="protein sequence ID" value="MBX53083.1"/>
    <property type="molecule type" value="Transcribed_RNA"/>
</dbReference>
<evidence type="ECO:0000313" key="1">
    <source>
        <dbReference type="EMBL" id="MBX53083.1"/>
    </source>
</evidence>